<evidence type="ECO:0000313" key="3">
    <source>
        <dbReference type="Proteomes" id="UP001140949"/>
    </source>
</evidence>
<gene>
    <name evidence="2" type="ORF">M6B38_405800</name>
</gene>
<dbReference type="AlphaFoldDB" id="A0AAX6FQ07"/>
<name>A0AAX6FQ07_IRIPA</name>
<proteinExistence type="predicted"/>
<evidence type="ECO:0000256" key="1">
    <source>
        <dbReference type="SAM" id="MobiDB-lite"/>
    </source>
</evidence>
<reference evidence="2" key="2">
    <citation type="submission" date="2023-04" db="EMBL/GenBank/DDBJ databases">
        <authorList>
            <person name="Bruccoleri R.E."/>
            <person name="Oakeley E.J."/>
            <person name="Faust A.-M."/>
            <person name="Dessus-Babus S."/>
            <person name="Altorfer M."/>
            <person name="Burckhardt D."/>
            <person name="Oertli M."/>
            <person name="Naumann U."/>
            <person name="Petersen F."/>
            <person name="Wong J."/>
        </authorList>
    </citation>
    <scope>NUCLEOTIDE SEQUENCE</scope>
    <source>
        <strain evidence="2">GSM-AAB239-AS_SAM_17_03QT</strain>
        <tissue evidence="2">Leaf</tissue>
    </source>
</reference>
<dbReference type="Proteomes" id="UP001140949">
    <property type="component" value="Unassembled WGS sequence"/>
</dbReference>
<keyword evidence="3" id="KW-1185">Reference proteome</keyword>
<sequence length="154" mass="16664">MQGPRPTAMGACSGARRGRRSAASRCRSTTRGTRGTTTRRCPSGGSTACSPSTASRSPGASRRRGGSPWVHSFGNDYDSIRTSLLHIYISKKIIFCLRFVIANVITNRRGGHPLATLAISGFQPDQEVNSRPPRQSTVTSVVTSHIRGYKLWTT</sequence>
<feature type="compositionally biased region" description="Low complexity" evidence="1">
    <location>
        <begin position="23"/>
        <end position="60"/>
    </location>
</feature>
<dbReference type="EMBL" id="JANAVB010027200">
    <property type="protein sequence ID" value="KAJ6818419.1"/>
    <property type="molecule type" value="Genomic_DNA"/>
</dbReference>
<protein>
    <submittedName>
        <fullName evidence="2">Uncharacterized protein</fullName>
    </submittedName>
</protein>
<feature type="region of interest" description="Disordered" evidence="1">
    <location>
        <begin position="1"/>
        <end position="68"/>
    </location>
</feature>
<comment type="caution">
    <text evidence="2">The sequence shown here is derived from an EMBL/GenBank/DDBJ whole genome shotgun (WGS) entry which is preliminary data.</text>
</comment>
<evidence type="ECO:0000313" key="2">
    <source>
        <dbReference type="EMBL" id="KAJ6818419.1"/>
    </source>
</evidence>
<reference evidence="2" key="1">
    <citation type="journal article" date="2023" name="GigaByte">
        <title>Genome assembly of the bearded iris, Iris pallida Lam.</title>
        <authorList>
            <person name="Bruccoleri R.E."/>
            <person name="Oakeley E.J."/>
            <person name="Faust A.M.E."/>
            <person name="Altorfer M."/>
            <person name="Dessus-Babus S."/>
            <person name="Burckhardt D."/>
            <person name="Oertli M."/>
            <person name="Naumann U."/>
            <person name="Petersen F."/>
            <person name="Wong J."/>
        </authorList>
    </citation>
    <scope>NUCLEOTIDE SEQUENCE</scope>
    <source>
        <strain evidence="2">GSM-AAB239-AS_SAM_17_03QT</strain>
    </source>
</reference>
<organism evidence="2 3">
    <name type="scientific">Iris pallida</name>
    <name type="common">Sweet iris</name>
    <dbReference type="NCBI Taxonomy" id="29817"/>
    <lineage>
        <taxon>Eukaryota</taxon>
        <taxon>Viridiplantae</taxon>
        <taxon>Streptophyta</taxon>
        <taxon>Embryophyta</taxon>
        <taxon>Tracheophyta</taxon>
        <taxon>Spermatophyta</taxon>
        <taxon>Magnoliopsida</taxon>
        <taxon>Liliopsida</taxon>
        <taxon>Asparagales</taxon>
        <taxon>Iridaceae</taxon>
        <taxon>Iridoideae</taxon>
        <taxon>Irideae</taxon>
        <taxon>Iris</taxon>
    </lineage>
</organism>
<accession>A0AAX6FQ07</accession>